<feature type="compositionally biased region" description="Low complexity" evidence="1">
    <location>
        <begin position="39"/>
        <end position="48"/>
    </location>
</feature>
<name>A0ABQ7R7J9_PLUXY</name>
<sequence>MASRDSDQKLPMFTKCDIDLPDNSCDDGNLGYEETLVSSHPAASSVIPAPAPTKKAKPTKKPQDPPITTFQRAWVEMKLNCVDPKTSLNVVKTMKAEVLSALVNSNLLPSDLTDKLEMQWDILGPDQVTMFLNLFLTKRDDRTAIVEGGAGYFLEGMIAASQTHTKIQLLEAAESFALVKTDLDLTVKSLAATRTSMSESEDSWRAQSSLISNYSCQLESMLKTTVSNLETHQLRVNQETHVPTSQPPPTVHGNLMYVKVKDKVTICALPDTPQDETIAAKQIQHLMDRMPSPDELIPFDPVFLMEEFQTTYQTQKTSAIKAFNMVLTNLRIKSLIPEKK</sequence>
<keyword evidence="3" id="KW-1185">Reference proteome</keyword>
<proteinExistence type="predicted"/>
<dbReference type="Proteomes" id="UP000823941">
    <property type="component" value="Chromosome 1"/>
</dbReference>
<evidence type="ECO:0008006" key="4">
    <source>
        <dbReference type="Google" id="ProtNLM"/>
    </source>
</evidence>
<reference evidence="2 3" key="1">
    <citation type="submission" date="2021-06" db="EMBL/GenBank/DDBJ databases">
        <title>A haploid diamondback moth (Plutella xylostella L.) genome assembly resolves 31 chromosomes and identifies a diamide resistance mutation.</title>
        <authorList>
            <person name="Ward C.M."/>
            <person name="Perry K.D."/>
            <person name="Baker G."/>
            <person name="Powis K."/>
            <person name="Heckel D.G."/>
            <person name="Baxter S.W."/>
        </authorList>
    </citation>
    <scope>NUCLEOTIDE SEQUENCE [LARGE SCALE GENOMIC DNA]</scope>
    <source>
        <strain evidence="2 3">LV</strain>
        <tissue evidence="2">Single pupa</tissue>
    </source>
</reference>
<accession>A0ABQ7R7J9</accession>
<feature type="region of interest" description="Disordered" evidence="1">
    <location>
        <begin position="39"/>
        <end position="66"/>
    </location>
</feature>
<dbReference type="EMBL" id="JAHIBW010000001">
    <property type="protein sequence ID" value="KAG7313260.1"/>
    <property type="molecule type" value="Genomic_DNA"/>
</dbReference>
<evidence type="ECO:0000313" key="3">
    <source>
        <dbReference type="Proteomes" id="UP000823941"/>
    </source>
</evidence>
<evidence type="ECO:0000256" key="1">
    <source>
        <dbReference type="SAM" id="MobiDB-lite"/>
    </source>
</evidence>
<organism evidence="2 3">
    <name type="scientific">Plutella xylostella</name>
    <name type="common">Diamondback moth</name>
    <name type="synonym">Plutella maculipennis</name>
    <dbReference type="NCBI Taxonomy" id="51655"/>
    <lineage>
        <taxon>Eukaryota</taxon>
        <taxon>Metazoa</taxon>
        <taxon>Ecdysozoa</taxon>
        <taxon>Arthropoda</taxon>
        <taxon>Hexapoda</taxon>
        <taxon>Insecta</taxon>
        <taxon>Pterygota</taxon>
        <taxon>Neoptera</taxon>
        <taxon>Endopterygota</taxon>
        <taxon>Lepidoptera</taxon>
        <taxon>Glossata</taxon>
        <taxon>Ditrysia</taxon>
        <taxon>Yponomeutoidea</taxon>
        <taxon>Plutellidae</taxon>
        <taxon>Plutella</taxon>
    </lineage>
</organism>
<gene>
    <name evidence="2" type="ORF">JYU34_000362</name>
</gene>
<evidence type="ECO:0000313" key="2">
    <source>
        <dbReference type="EMBL" id="KAG7313260.1"/>
    </source>
</evidence>
<protein>
    <recommendedName>
        <fullName evidence="4">Cyclic nucleotide-binding domain-containing protein</fullName>
    </recommendedName>
</protein>
<comment type="caution">
    <text evidence="2">The sequence shown here is derived from an EMBL/GenBank/DDBJ whole genome shotgun (WGS) entry which is preliminary data.</text>
</comment>